<dbReference type="Gene3D" id="1.20.5.170">
    <property type="match status" value="1"/>
</dbReference>
<sequence length="313" mass="34768">MSTNIFRIFKPAGSKEDRVQKRRDQLRQAQRTYRDRKDQYTKSLEEELARVRANEVKLLREVQRLQETTARLFRYLHQQGLQFSEDDLMNGGHDGLHSWELGTRERSFGTTPEPIFPGSIGGADELHHHHFPQADHGTSAWAKDVCIGGSSTGAEPHPSGTRMCDLDLVGAGIDFVLTLERPCLGHLDGNPDEPDQPTGHALTTSAQVLSTFPESSPGGDLVSAPLHLDVPTATLESLLSLSSELCLDEEVTPVQVWNYIRCQPQFGGLEARSLYRLSEILRDAVKCHGFGAVVARDIFEKSVSQILLDGRAF</sequence>
<accession>A0AA38RCD7</accession>
<dbReference type="GO" id="GO:0090575">
    <property type="term" value="C:RNA polymerase II transcription regulator complex"/>
    <property type="evidence" value="ECO:0007669"/>
    <property type="project" value="TreeGrafter"/>
</dbReference>
<evidence type="ECO:0000256" key="3">
    <source>
        <dbReference type="SAM" id="Coils"/>
    </source>
</evidence>
<proteinExistence type="predicted"/>
<feature type="coiled-coil region" evidence="3">
    <location>
        <begin position="41"/>
        <end position="68"/>
    </location>
</feature>
<dbReference type="InterPro" id="IPR004827">
    <property type="entry name" value="bZIP"/>
</dbReference>
<comment type="subcellular location">
    <subcellularLocation>
        <location evidence="1">Nucleus</location>
    </subcellularLocation>
</comment>
<dbReference type="CDD" id="cd14688">
    <property type="entry name" value="bZIP_YAP"/>
    <property type="match status" value="1"/>
</dbReference>
<dbReference type="EMBL" id="JANBVN010000219">
    <property type="protein sequence ID" value="KAJ9132391.1"/>
    <property type="molecule type" value="Genomic_DNA"/>
</dbReference>
<protein>
    <recommendedName>
        <fullName evidence="5">BZIP domain-containing protein</fullName>
    </recommendedName>
</protein>
<dbReference type="SUPFAM" id="SSF57959">
    <property type="entry name" value="Leucine zipper domain"/>
    <property type="match status" value="1"/>
</dbReference>
<name>A0AA38RCD7_9PEZI</name>
<reference evidence="6" key="1">
    <citation type="submission" date="2022-07" db="EMBL/GenBank/DDBJ databases">
        <title>Fungi with potential for degradation of polypropylene.</title>
        <authorList>
            <person name="Gostincar C."/>
        </authorList>
    </citation>
    <scope>NUCLEOTIDE SEQUENCE</scope>
    <source>
        <strain evidence="6">EXF-13287</strain>
    </source>
</reference>
<dbReference type="GO" id="GO:0000976">
    <property type="term" value="F:transcription cis-regulatory region binding"/>
    <property type="evidence" value="ECO:0007669"/>
    <property type="project" value="InterPro"/>
</dbReference>
<dbReference type="PROSITE" id="PS50217">
    <property type="entry name" value="BZIP"/>
    <property type="match status" value="1"/>
</dbReference>
<dbReference type="GO" id="GO:0001228">
    <property type="term" value="F:DNA-binding transcription activator activity, RNA polymerase II-specific"/>
    <property type="evidence" value="ECO:0007669"/>
    <property type="project" value="TreeGrafter"/>
</dbReference>
<keyword evidence="2" id="KW-0539">Nucleus</keyword>
<dbReference type="SMART" id="SM00338">
    <property type="entry name" value="BRLZ"/>
    <property type="match status" value="1"/>
</dbReference>
<evidence type="ECO:0000256" key="2">
    <source>
        <dbReference type="ARBA" id="ARBA00023242"/>
    </source>
</evidence>
<gene>
    <name evidence="6" type="ORF">NKR19_g9327</name>
</gene>
<dbReference type="AlphaFoldDB" id="A0AA38RCD7"/>
<dbReference type="PANTHER" id="PTHR40621:SF6">
    <property type="entry name" value="AP-1-LIKE TRANSCRIPTION FACTOR YAP1-RELATED"/>
    <property type="match status" value="1"/>
</dbReference>
<dbReference type="InterPro" id="IPR046347">
    <property type="entry name" value="bZIP_sf"/>
</dbReference>
<keyword evidence="7" id="KW-1185">Reference proteome</keyword>
<evidence type="ECO:0000313" key="6">
    <source>
        <dbReference type="EMBL" id="KAJ9132391.1"/>
    </source>
</evidence>
<evidence type="ECO:0000259" key="5">
    <source>
        <dbReference type="PROSITE" id="PS50217"/>
    </source>
</evidence>
<evidence type="ECO:0000313" key="7">
    <source>
        <dbReference type="Proteomes" id="UP001174691"/>
    </source>
</evidence>
<organism evidence="6 7">
    <name type="scientific">Coniochaeta hoffmannii</name>
    <dbReference type="NCBI Taxonomy" id="91930"/>
    <lineage>
        <taxon>Eukaryota</taxon>
        <taxon>Fungi</taxon>
        <taxon>Dikarya</taxon>
        <taxon>Ascomycota</taxon>
        <taxon>Pezizomycotina</taxon>
        <taxon>Sordariomycetes</taxon>
        <taxon>Sordariomycetidae</taxon>
        <taxon>Coniochaetales</taxon>
        <taxon>Coniochaetaceae</taxon>
        <taxon>Coniochaeta</taxon>
    </lineage>
</organism>
<dbReference type="Proteomes" id="UP001174691">
    <property type="component" value="Unassembled WGS sequence"/>
</dbReference>
<dbReference type="InterPro" id="IPR050936">
    <property type="entry name" value="AP-1-like"/>
</dbReference>
<feature type="domain" description="BZIP" evidence="5">
    <location>
        <begin position="16"/>
        <end position="79"/>
    </location>
</feature>
<comment type="caution">
    <text evidence="6">The sequence shown here is derived from an EMBL/GenBank/DDBJ whole genome shotgun (WGS) entry which is preliminary data.</text>
</comment>
<feature type="region of interest" description="Disordered" evidence="4">
    <location>
        <begin position="17"/>
        <end position="39"/>
    </location>
</feature>
<evidence type="ECO:0000256" key="1">
    <source>
        <dbReference type="ARBA" id="ARBA00004123"/>
    </source>
</evidence>
<dbReference type="PANTHER" id="PTHR40621">
    <property type="entry name" value="TRANSCRIPTION FACTOR KAPC-RELATED"/>
    <property type="match status" value="1"/>
</dbReference>
<evidence type="ECO:0000256" key="4">
    <source>
        <dbReference type="SAM" id="MobiDB-lite"/>
    </source>
</evidence>
<keyword evidence="3" id="KW-0175">Coiled coil</keyword>